<evidence type="ECO:0000313" key="5">
    <source>
        <dbReference type="Proteomes" id="UP000818603"/>
    </source>
</evidence>
<evidence type="ECO:0000313" key="2">
    <source>
        <dbReference type="EMBL" id="GGH97613.1"/>
    </source>
</evidence>
<reference evidence="2" key="1">
    <citation type="journal article" date="2014" name="Int. J. Syst. Evol. Microbiol.">
        <title>Complete genome sequence of Corynebacterium casei LMG S-19264T (=DSM 44701T), isolated from a smear-ripened cheese.</title>
        <authorList>
            <consortium name="US DOE Joint Genome Institute (JGI-PGF)"/>
            <person name="Walter F."/>
            <person name="Albersmeier A."/>
            <person name="Kalinowski J."/>
            <person name="Ruckert C."/>
        </authorList>
    </citation>
    <scope>NUCLEOTIDE SEQUENCE</scope>
    <source>
        <strain evidence="2">CGMCC 1.14984</strain>
    </source>
</reference>
<proteinExistence type="predicted"/>
<dbReference type="EMBL" id="VCJR02000002">
    <property type="protein sequence ID" value="NHK28150.1"/>
    <property type="molecule type" value="Genomic_DNA"/>
</dbReference>
<dbReference type="EMBL" id="BMGZ01000002">
    <property type="protein sequence ID" value="GGH97613.1"/>
    <property type="molecule type" value="Genomic_DNA"/>
</dbReference>
<reference evidence="3 5" key="2">
    <citation type="submission" date="2020-02" db="EMBL/GenBank/DDBJ databases">
        <title>Genome sequence of Parvularcula flava strain NH6-79.</title>
        <authorList>
            <person name="Abdul Karim M.H."/>
            <person name="Lam M.Q."/>
            <person name="Chen S.J."/>
            <person name="Yahya A."/>
            <person name="Shahir S."/>
            <person name="Shamsir M.S."/>
            <person name="Chong C.S."/>
        </authorList>
    </citation>
    <scope>NUCLEOTIDE SEQUENCE [LARGE SCALE GENOMIC DNA]</scope>
    <source>
        <strain evidence="3 5">NH6-79</strain>
    </source>
</reference>
<keyword evidence="1" id="KW-0732">Signal</keyword>
<evidence type="ECO:0000313" key="3">
    <source>
        <dbReference type="EMBL" id="NHK28150.1"/>
    </source>
</evidence>
<dbReference type="AlphaFoldDB" id="A0A8J3A8A6"/>
<feature type="signal peptide" evidence="1">
    <location>
        <begin position="1"/>
        <end position="24"/>
    </location>
</feature>
<name>A0A8J3A8A6_9PROT</name>
<reference evidence="2" key="3">
    <citation type="submission" date="2020-09" db="EMBL/GenBank/DDBJ databases">
        <authorList>
            <person name="Sun Q."/>
            <person name="Zhou Y."/>
        </authorList>
    </citation>
    <scope>NUCLEOTIDE SEQUENCE</scope>
    <source>
        <strain evidence="2">CGMCC 1.14984</strain>
    </source>
</reference>
<accession>A0A8J3A8A6</accession>
<dbReference type="Proteomes" id="UP000818603">
    <property type="component" value="Unassembled WGS sequence"/>
</dbReference>
<gene>
    <name evidence="3" type="ORF">FF098_009570</name>
    <name evidence="2" type="ORF">GCM10011355_19260</name>
</gene>
<sequence>MKSSLSICVVALVAAAGFTMPAQAQSSGWQEYDFSISADGAWLDSDDPDGKYAVNGVYAAAAEGGSAMFYCVDEELAVFVSTEPFDFVNDMRQSNRKVTITVRLSADEEEVNRSDWRYFPSVKLAQPAKYTTIAKLYNAVVKQEAMSMSSSRFSDVSITLPPVDSTFAAFSRDCGM</sequence>
<evidence type="ECO:0000256" key="1">
    <source>
        <dbReference type="SAM" id="SignalP"/>
    </source>
</evidence>
<keyword evidence="5" id="KW-1185">Reference proteome</keyword>
<protein>
    <submittedName>
        <fullName evidence="2">Uncharacterized protein</fullName>
    </submittedName>
</protein>
<feature type="chain" id="PRO_5035324551" evidence="1">
    <location>
        <begin position="25"/>
        <end position="176"/>
    </location>
</feature>
<organism evidence="2 4">
    <name type="scientific">Aquisalinus luteolus</name>
    <dbReference type="NCBI Taxonomy" id="1566827"/>
    <lineage>
        <taxon>Bacteria</taxon>
        <taxon>Pseudomonadati</taxon>
        <taxon>Pseudomonadota</taxon>
        <taxon>Alphaproteobacteria</taxon>
        <taxon>Parvularculales</taxon>
        <taxon>Parvularculaceae</taxon>
        <taxon>Aquisalinus</taxon>
    </lineage>
</organism>
<dbReference type="RefSeq" id="WP_155139918.1">
    <property type="nucleotide sequence ID" value="NZ_BMGZ01000002.1"/>
</dbReference>
<evidence type="ECO:0000313" key="4">
    <source>
        <dbReference type="Proteomes" id="UP000621856"/>
    </source>
</evidence>
<dbReference type="Proteomes" id="UP000621856">
    <property type="component" value="Unassembled WGS sequence"/>
</dbReference>
<comment type="caution">
    <text evidence="2">The sequence shown here is derived from an EMBL/GenBank/DDBJ whole genome shotgun (WGS) entry which is preliminary data.</text>
</comment>